<dbReference type="eggNOG" id="COG2925">
    <property type="taxonomic scope" value="Bacteria"/>
</dbReference>
<accession>I1YI01</accession>
<keyword evidence="6 13" id="KW-0227">DNA damage</keyword>
<dbReference type="STRING" id="754477.Q7C_1394"/>
<dbReference type="NCBIfam" id="NF008746">
    <property type="entry name" value="PRK11779.1"/>
    <property type="match status" value="1"/>
</dbReference>
<dbReference type="PIRSF" id="PIRSF000977">
    <property type="entry name" value="Exodeoxyribonuclease_I"/>
    <property type="match status" value="1"/>
</dbReference>
<dbReference type="RefSeq" id="WP_014703964.1">
    <property type="nucleotide sequence ID" value="NC_017856.1"/>
</dbReference>
<dbReference type="HOGENOM" id="CLU_043508_1_1_6"/>
<dbReference type="PANTHER" id="PTHR11046">
    <property type="entry name" value="OLIGORIBONUCLEASE, MITOCHONDRIAL"/>
    <property type="match status" value="1"/>
</dbReference>
<dbReference type="Pfam" id="PF00929">
    <property type="entry name" value="RNase_T"/>
    <property type="match status" value="1"/>
</dbReference>
<dbReference type="GO" id="GO:0046872">
    <property type="term" value="F:metal ion binding"/>
    <property type="evidence" value="ECO:0007669"/>
    <property type="project" value="UniProtKB-KW"/>
</dbReference>
<keyword evidence="8 13" id="KW-0269">Exonuclease</keyword>
<evidence type="ECO:0000256" key="14">
    <source>
        <dbReference type="PIRSR" id="PIRSR000977-1"/>
    </source>
</evidence>
<proteinExistence type="predicted"/>
<dbReference type="InterPro" id="IPR013620">
    <property type="entry name" value="Exonuc_1_SH3"/>
</dbReference>
<evidence type="ECO:0000256" key="6">
    <source>
        <dbReference type="ARBA" id="ARBA00022763"/>
    </source>
</evidence>
<dbReference type="FunFam" id="3.30.420.10:FF:000033">
    <property type="entry name" value="Exodeoxyribonuclease I"/>
    <property type="match status" value="1"/>
</dbReference>
<evidence type="ECO:0000256" key="11">
    <source>
        <dbReference type="ARBA" id="ARBA00023204"/>
    </source>
</evidence>
<dbReference type="InterPro" id="IPR038649">
    <property type="entry name" value="EXOI_SH3_sf"/>
</dbReference>
<evidence type="ECO:0000313" key="19">
    <source>
        <dbReference type="Proteomes" id="UP000009145"/>
    </source>
</evidence>
<feature type="domain" description="ExoI C-terminal" evidence="17">
    <location>
        <begin position="352"/>
        <end position="474"/>
    </location>
</feature>
<keyword evidence="9 15" id="KW-0460">Magnesium</keyword>
<name>I1YI01_METFJ</name>
<evidence type="ECO:0000256" key="8">
    <source>
        <dbReference type="ARBA" id="ARBA00022839"/>
    </source>
</evidence>
<keyword evidence="11 13" id="KW-0234">DNA repair</keyword>
<dbReference type="SUPFAM" id="SSF53098">
    <property type="entry name" value="Ribonuclease H-like"/>
    <property type="match status" value="1"/>
</dbReference>
<dbReference type="PROSITE" id="PS51785">
    <property type="entry name" value="EXOI_C"/>
    <property type="match status" value="1"/>
</dbReference>
<dbReference type="FunFam" id="1.20.1280.70:FF:000001">
    <property type="entry name" value="Exodeoxyribonuclease I"/>
    <property type="match status" value="1"/>
</dbReference>
<dbReference type="InterPro" id="IPR022894">
    <property type="entry name" value="Oligoribonuclease"/>
</dbReference>
<dbReference type="Gene3D" id="3.30.1520.20">
    <property type="entry name" value="Exonuclease ExoI, domain 2"/>
    <property type="match status" value="1"/>
</dbReference>
<feature type="binding site" evidence="14">
    <location>
        <position position="10"/>
    </location>
    <ligand>
        <name>substrate</name>
    </ligand>
</feature>
<reference evidence="18 19" key="1">
    <citation type="journal article" date="2012" name="J. Bacteriol.">
        <title>Complete genome sequences of Methylophaga sp. strain JAM1 and Methylophaga sp. strain JAM7.</title>
        <authorList>
            <person name="Villeneuve C."/>
            <person name="Martineau C."/>
            <person name="Mauffrey F."/>
            <person name="Villemur R."/>
        </authorList>
    </citation>
    <scope>NUCLEOTIDE SEQUENCE [LARGE SCALE GENOMIC DNA]</scope>
    <source>
        <strain evidence="18 19">JAM7</strain>
    </source>
</reference>
<feature type="binding site" evidence="15">
    <location>
        <position position="8"/>
    </location>
    <ligand>
        <name>Mg(2+)</name>
        <dbReference type="ChEBI" id="CHEBI:18420"/>
        <label>1</label>
    </ligand>
</feature>
<evidence type="ECO:0000256" key="10">
    <source>
        <dbReference type="ARBA" id="ARBA00023125"/>
    </source>
</evidence>
<dbReference type="GO" id="GO:0006281">
    <property type="term" value="P:DNA repair"/>
    <property type="evidence" value="ECO:0007669"/>
    <property type="project" value="UniProtKB-KW"/>
</dbReference>
<evidence type="ECO:0000259" key="17">
    <source>
        <dbReference type="PROSITE" id="PS51785"/>
    </source>
</evidence>
<dbReference type="Proteomes" id="UP000009145">
    <property type="component" value="Chromosome"/>
</dbReference>
<comment type="cofactor">
    <cofactor evidence="15">
        <name>Mg(2+)</name>
        <dbReference type="ChEBI" id="CHEBI:18420"/>
    </cofactor>
    <text evidence="15">Binds 2 Mg(2+) ions per monomer.</text>
</comment>
<evidence type="ECO:0000256" key="5">
    <source>
        <dbReference type="ARBA" id="ARBA00022723"/>
    </source>
</evidence>
<dbReference type="EMBL" id="CP003380">
    <property type="protein sequence ID" value="AFJ02544.1"/>
    <property type="molecule type" value="Genomic_DNA"/>
</dbReference>
<dbReference type="EC" id="3.1.11.1" evidence="2 13"/>
<protein>
    <recommendedName>
        <fullName evidence="3 13">Exodeoxyribonuclease I</fullName>
        <ecNumber evidence="2 13">3.1.11.1</ecNumber>
    </recommendedName>
</protein>
<dbReference type="AlphaFoldDB" id="I1YI01"/>
<feature type="binding site" evidence="14">
    <location>
        <position position="158"/>
    </location>
    <ligand>
        <name>substrate</name>
    </ligand>
</feature>
<dbReference type="InterPro" id="IPR034747">
    <property type="entry name" value="EXOI_SH3"/>
</dbReference>
<dbReference type="InterPro" id="IPR012337">
    <property type="entry name" value="RNaseH-like_sf"/>
</dbReference>
<evidence type="ECO:0000313" key="18">
    <source>
        <dbReference type="EMBL" id="AFJ02544.1"/>
    </source>
</evidence>
<dbReference type="InterPro" id="IPR013520">
    <property type="entry name" value="Ribonucl_H"/>
</dbReference>
<evidence type="ECO:0000256" key="13">
    <source>
        <dbReference type="PIRNR" id="PIRNR000977"/>
    </source>
</evidence>
<dbReference type="GO" id="GO:0003677">
    <property type="term" value="F:DNA binding"/>
    <property type="evidence" value="ECO:0007669"/>
    <property type="project" value="UniProtKB-KW"/>
</dbReference>
<evidence type="ECO:0000256" key="7">
    <source>
        <dbReference type="ARBA" id="ARBA00022801"/>
    </source>
</evidence>
<dbReference type="GO" id="GO:0000175">
    <property type="term" value="F:3'-5'-RNA exonuclease activity"/>
    <property type="evidence" value="ECO:0007669"/>
    <property type="project" value="InterPro"/>
</dbReference>
<dbReference type="PATRIC" id="fig|754477.3.peg.1375"/>
<dbReference type="SMART" id="SM00479">
    <property type="entry name" value="EXOIII"/>
    <property type="match status" value="1"/>
</dbReference>
<dbReference type="KEGG" id="mec:Q7C_1394"/>
<dbReference type="GO" id="GO:0008310">
    <property type="term" value="F:single-stranded DNA 3'-5' DNA exonuclease activity"/>
    <property type="evidence" value="ECO:0007669"/>
    <property type="project" value="UniProtKB-EC"/>
</dbReference>
<dbReference type="InterPro" id="IPR036397">
    <property type="entry name" value="RNaseH_sf"/>
</dbReference>
<evidence type="ECO:0000259" key="16">
    <source>
        <dbReference type="PROSITE" id="PS51784"/>
    </source>
</evidence>
<evidence type="ECO:0000256" key="15">
    <source>
        <dbReference type="PIRSR" id="PIRSR000977-2"/>
    </source>
</evidence>
<evidence type="ECO:0000256" key="1">
    <source>
        <dbReference type="ARBA" id="ARBA00000563"/>
    </source>
</evidence>
<feature type="domain" description="ExoI SH3-like" evidence="16">
    <location>
        <begin position="195"/>
        <end position="349"/>
    </location>
</feature>
<dbReference type="CDD" id="cd06138">
    <property type="entry name" value="ExoI_N"/>
    <property type="match status" value="1"/>
</dbReference>
<keyword evidence="19" id="KW-1185">Reference proteome</keyword>
<evidence type="ECO:0000256" key="2">
    <source>
        <dbReference type="ARBA" id="ARBA00012108"/>
    </source>
</evidence>
<sequence length="481" mass="55285">METLYWHDYETSGTDPRFDRPMQFAGIRTDTDLNVIGEPLMIYCKPSDDFLPHPQASLITGLTPQKAAELGVNEAAFIERIHQELSQPGTCGVGYNSLRFDDEFTRFTLFRNFHDAYAREWQNGNSRWDIIDMVRLTRALRPEGINWPDNEQGKPSFRLEALTAANQIEHTGAHDALADVYATIEIAKKIKFAQPKLYHFVFQHRRKHQVAPLLNWQDQKPVIHVSRMYPAEYCSTAMVVPLAPDPTNKNAIIVYDLRYDPEHVIQLDADTLRERLFTSTHELSADQPRPALKTIHLNKCPIVVPVKTLDDAAAQRLQIDLKVHQANLQKLQATPNLRAKLSQIFTPPEFAPVTDPEASLYSGGFFSDRDKQHMATIRQSTPAQLQGLTLPFEDVRLAELLFRYRARNWPDTLTSEEQEVWLTYRQQRLAHHTHPAILNFERFDEAIAVCRQQIDAIEQHQILDALADYAEKLRQSLAFND</sequence>
<keyword evidence="5 15" id="KW-0479">Metal-binding</keyword>
<comment type="catalytic activity">
    <reaction evidence="1 13">
        <text>Exonucleolytic cleavage in the 3'- to 5'-direction to yield nucleoside 5'-phosphates.</text>
        <dbReference type="EC" id="3.1.11.1"/>
    </reaction>
</comment>
<dbReference type="PANTHER" id="PTHR11046:SF11">
    <property type="entry name" value="EXODEOXYRIBONUCLEASE I"/>
    <property type="match status" value="1"/>
</dbReference>
<evidence type="ECO:0000256" key="3">
    <source>
        <dbReference type="ARBA" id="ARBA00019900"/>
    </source>
</evidence>
<evidence type="ECO:0000256" key="4">
    <source>
        <dbReference type="ARBA" id="ARBA00022722"/>
    </source>
</evidence>
<dbReference type="Gene3D" id="3.30.420.10">
    <property type="entry name" value="Ribonuclease H-like superfamily/Ribonuclease H"/>
    <property type="match status" value="1"/>
</dbReference>
<dbReference type="Gene3D" id="1.20.1280.70">
    <property type="entry name" value="Exonuclease ExoI, domain 3"/>
    <property type="match status" value="1"/>
</dbReference>
<organism evidence="18 19">
    <name type="scientific">Methylophaga frappieri (strain ATCC BAA-2434 / DSM 25690 / JAM7)</name>
    <dbReference type="NCBI Taxonomy" id="754477"/>
    <lineage>
        <taxon>Bacteria</taxon>
        <taxon>Pseudomonadati</taxon>
        <taxon>Pseudomonadota</taxon>
        <taxon>Gammaproteobacteria</taxon>
        <taxon>Thiotrichales</taxon>
        <taxon>Piscirickettsiaceae</taxon>
        <taxon>Methylophaga</taxon>
    </lineage>
</organism>
<evidence type="ECO:0000256" key="9">
    <source>
        <dbReference type="ARBA" id="ARBA00022842"/>
    </source>
</evidence>
<keyword evidence="7 13" id="KW-0378">Hydrolase</keyword>
<dbReference type="Pfam" id="PF26016">
    <property type="entry name" value="ExoI_C"/>
    <property type="match status" value="1"/>
</dbReference>
<feature type="binding site" evidence="15">
    <location>
        <position position="10"/>
    </location>
    <ligand>
        <name>Mg(2+)</name>
        <dbReference type="ChEBI" id="CHEBI:18420"/>
        <label>2</label>
    </ligand>
</feature>
<keyword evidence="4 13" id="KW-0540">Nuclease</keyword>
<dbReference type="InterPro" id="IPR023607">
    <property type="entry name" value="Exodeoxyribonuclease_I"/>
</dbReference>
<dbReference type="PROSITE" id="PS51784">
    <property type="entry name" value="EXOI_SH3"/>
    <property type="match status" value="1"/>
</dbReference>
<comment type="subunit">
    <text evidence="12">Monomer. Interacts with ssb (via C-terminus); this interaction stimulates the exonuclease activity by recruiting the enzyme to its substrate.</text>
</comment>
<evidence type="ECO:0000256" key="12">
    <source>
        <dbReference type="ARBA" id="ARBA00046792"/>
    </source>
</evidence>
<dbReference type="InterPro" id="IPR058561">
    <property type="entry name" value="Exonuc_1_C"/>
</dbReference>
<dbReference type="Pfam" id="PF08411">
    <property type="entry name" value="ExoI_SH3"/>
    <property type="match status" value="1"/>
</dbReference>
<keyword evidence="10" id="KW-0238">DNA-binding</keyword>
<gene>
    <name evidence="18" type="ordered locus">Q7C_1394</name>
</gene>
<feature type="binding site" evidence="15">
    <location>
        <position position="179"/>
    </location>
    <ligand>
        <name>Mg(2+)</name>
        <dbReference type="ChEBI" id="CHEBI:18420"/>
        <label>2</label>
    </ligand>
</feature>
<dbReference type="Gene3D" id="1.10.287.1240">
    <property type="match status" value="1"/>
</dbReference>
<dbReference type="OrthoDB" id="9763470at2"/>